<gene>
    <name evidence="2" type="ordered locus">MTR_3g462740</name>
</gene>
<keyword evidence="4" id="KW-1185">Reference proteome</keyword>
<dbReference type="HOGENOM" id="CLU_2641825_0_0_1"/>
<dbReference type="EMBL" id="CM001219">
    <property type="protein sequence ID" value="KEH34183.1"/>
    <property type="molecule type" value="Genomic_DNA"/>
</dbReference>
<dbReference type="EnsemblPlants" id="KEH34183">
    <property type="protein sequence ID" value="KEH34183"/>
    <property type="gene ID" value="MTR_3g462740"/>
</dbReference>
<name>A0A072UYI5_MEDTR</name>
<sequence length="77" mass="8503">MNANGIMVDEMVVVSVISACTSLSIVMMGREILDARKLFNGSVLLDLISGYLMCGLVQDAKKLLIPWLRRMLYLGVL</sequence>
<accession>A0A072UYI5</accession>
<dbReference type="AlphaFoldDB" id="A0A072UYI5"/>
<dbReference type="Proteomes" id="UP000002051">
    <property type="component" value="Chromosome 3"/>
</dbReference>
<evidence type="ECO:0000313" key="4">
    <source>
        <dbReference type="Proteomes" id="UP000002051"/>
    </source>
</evidence>
<reference evidence="3" key="3">
    <citation type="submission" date="2015-04" db="UniProtKB">
        <authorList>
            <consortium name="EnsemblPlants"/>
        </authorList>
    </citation>
    <scope>IDENTIFICATION</scope>
    <source>
        <strain evidence="3">cv. Jemalong A17</strain>
    </source>
</reference>
<feature type="transmembrane region" description="Helical" evidence="1">
    <location>
        <begin position="6"/>
        <end position="26"/>
    </location>
</feature>
<reference evidence="2 4" key="2">
    <citation type="journal article" date="2014" name="BMC Genomics">
        <title>An improved genome release (version Mt4.0) for the model legume Medicago truncatula.</title>
        <authorList>
            <person name="Tang H."/>
            <person name="Krishnakumar V."/>
            <person name="Bidwell S."/>
            <person name="Rosen B."/>
            <person name="Chan A."/>
            <person name="Zhou S."/>
            <person name="Gentzbittel L."/>
            <person name="Childs K.L."/>
            <person name="Yandell M."/>
            <person name="Gundlach H."/>
            <person name="Mayer K.F."/>
            <person name="Schwartz D.C."/>
            <person name="Town C.D."/>
        </authorList>
    </citation>
    <scope>GENOME REANNOTATION</scope>
    <source>
        <strain evidence="2">A17</strain>
        <strain evidence="3 4">cv. Jemalong A17</strain>
    </source>
</reference>
<protein>
    <submittedName>
        <fullName evidence="2">Transmembrane protein, putative</fullName>
    </submittedName>
</protein>
<keyword evidence="1" id="KW-0472">Membrane</keyword>
<evidence type="ECO:0000313" key="3">
    <source>
        <dbReference type="EnsemblPlants" id="KEH34183"/>
    </source>
</evidence>
<evidence type="ECO:0000256" key="1">
    <source>
        <dbReference type="SAM" id="Phobius"/>
    </source>
</evidence>
<organism evidence="2 4">
    <name type="scientific">Medicago truncatula</name>
    <name type="common">Barrel medic</name>
    <name type="synonym">Medicago tribuloides</name>
    <dbReference type="NCBI Taxonomy" id="3880"/>
    <lineage>
        <taxon>Eukaryota</taxon>
        <taxon>Viridiplantae</taxon>
        <taxon>Streptophyta</taxon>
        <taxon>Embryophyta</taxon>
        <taxon>Tracheophyta</taxon>
        <taxon>Spermatophyta</taxon>
        <taxon>Magnoliopsida</taxon>
        <taxon>eudicotyledons</taxon>
        <taxon>Gunneridae</taxon>
        <taxon>Pentapetalae</taxon>
        <taxon>rosids</taxon>
        <taxon>fabids</taxon>
        <taxon>Fabales</taxon>
        <taxon>Fabaceae</taxon>
        <taxon>Papilionoideae</taxon>
        <taxon>50 kb inversion clade</taxon>
        <taxon>NPAAA clade</taxon>
        <taxon>Hologalegina</taxon>
        <taxon>IRL clade</taxon>
        <taxon>Trifolieae</taxon>
        <taxon>Medicago</taxon>
    </lineage>
</organism>
<reference evidence="2 4" key="1">
    <citation type="journal article" date="2011" name="Nature">
        <title>The Medicago genome provides insight into the evolution of rhizobial symbioses.</title>
        <authorList>
            <person name="Young N.D."/>
            <person name="Debelle F."/>
            <person name="Oldroyd G.E."/>
            <person name="Geurts R."/>
            <person name="Cannon S.B."/>
            <person name="Udvardi M.K."/>
            <person name="Benedito V.A."/>
            <person name="Mayer K.F."/>
            <person name="Gouzy J."/>
            <person name="Schoof H."/>
            <person name="Van de Peer Y."/>
            <person name="Proost S."/>
            <person name="Cook D.R."/>
            <person name="Meyers B.C."/>
            <person name="Spannagl M."/>
            <person name="Cheung F."/>
            <person name="De Mita S."/>
            <person name="Krishnakumar V."/>
            <person name="Gundlach H."/>
            <person name="Zhou S."/>
            <person name="Mudge J."/>
            <person name="Bharti A.K."/>
            <person name="Murray J.D."/>
            <person name="Naoumkina M.A."/>
            <person name="Rosen B."/>
            <person name="Silverstein K.A."/>
            <person name="Tang H."/>
            <person name="Rombauts S."/>
            <person name="Zhao P.X."/>
            <person name="Zhou P."/>
            <person name="Barbe V."/>
            <person name="Bardou P."/>
            <person name="Bechner M."/>
            <person name="Bellec A."/>
            <person name="Berger A."/>
            <person name="Berges H."/>
            <person name="Bidwell S."/>
            <person name="Bisseling T."/>
            <person name="Choisne N."/>
            <person name="Couloux A."/>
            <person name="Denny R."/>
            <person name="Deshpande S."/>
            <person name="Dai X."/>
            <person name="Doyle J.J."/>
            <person name="Dudez A.M."/>
            <person name="Farmer A.D."/>
            <person name="Fouteau S."/>
            <person name="Franken C."/>
            <person name="Gibelin C."/>
            <person name="Gish J."/>
            <person name="Goldstein S."/>
            <person name="Gonzalez A.J."/>
            <person name="Green P.J."/>
            <person name="Hallab A."/>
            <person name="Hartog M."/>
            <person name="Hua A."/>
            <person name="Humphray S.J."/>
            <person name="Jeong D.H."/>
            <person name="Jing Y."/>
            <person name="Jocker A."/>
            <person name="Kenton S.M."/>
            <person name="Kim D.J."/>
            <person name="Klee K."/>
            <person name="Lai H."/>
            <person name="Lang C."/>
            <person name="Lin S."/>
            <person name="Macmil S.L."/>
            <person name="Magdelenat G."/>
            <person name="Matthews L."/>
            <person name="McCorrison J."/>
            <person name="Monaghan E.L."/>
            <person name="Mun J.H."/>
            <person name="Najar F.Z."/>
            <person name="Nicholson C."/>
            <person name="Noirot C."/>
            <person name="O'Bleness M."/>
            <person name="Paule C.R."/>
            <person name="Poulain J."/>
            <person name="Prion F."/>
            <person name="Qin B."/>
            <person name="Qu C."/>
            <person name="Retzel E.F."/>
            <person name="Riddle C."/>
            <person name="Sallet E."/>
            <person name="Samain S."/>
            <person name="Samson N."/>
            <person name="Sanders I."/>
            <person name="Saurat O."/>
            <person name="Scarpelli C."/>
            <person name="Schiex T."/>
            <person name="Segurens B."/>
            <person name="Severin A.J."/>
            <person name="Sherrier D.J."/>
            <person name="Shi R."/>
            <person name="Sims S."/>
            <person name="Singer S.R."/>
            <person name="Sinharoy S."/>
            <person name="Sterck L."/>
            <person name="Viollet A."/>
            <person name="Wang B.B."/>
            <person name="Wang K."/>
            <person name="Wang M."/>
            <person name="Wang X."/>
            <person name="Warfsmann J."/>
            <person name="Weissenbach J."/>
            <person name="White D.D."/>
            <person name="White J.D."/>
            <person name="Wiley G.B."/>
            <person name="Wincker P."/>
            <person name="Xing Y."/>
            <person name="Yang L."/>
            <person name="Yao Z."/>
            <person name="Ying F."/>
            <person name="Zhai J."/>
            <person name="Zhou L."/>
            <person name="Zuber A."/>
            <person name="Denarie J."/>
            <person name="Dixon R.A."/>
            <person name="May G.D."/>
            <person name="Schwartz D.C."/>
            <person name="Rogers J."/>
            <person name="Quetier F."/>
            <person name="Town C.D."/>
            <person name="Roe B.A."/>
        </authorList>
    </citation>
    <scope>NUCLEOTIDE SEQUENCE [LARGE SCALE GENOMIC DNA]</scope>
    <source>
        <strain evidence="2">A17</strain>
        <strain evidence="3 4">cv. Jemalong A17</strain>
    </source>
</reference>
<evidence type="ECO:0000313" key="2">
    <source>
        <dbReference type="EMBL" id="KEH34183.1"/>
    </source>
</evidence>
<keyword evidence="1" id="KW-1133">Transmembrane helix</keyword>
<proteinExistence type="predicted"/>
<keyword evidence="1 2" id="KW-0812">Transmembrane</keyword>